<dbReference type="EMBL" id="CAMXCT020002770">
    <property type="protein sequence ID" value="CAL1153687.1"/>
    <property type="molecule type" value="Genomic_DNA"/>
</dbReference>
<dbReference type="AlphaFoldDB" id="A0A9P1G7Q0"/>
<dbReference type="SUPFAM" id="SSF46565">
    <property type="entry name" value="Chaperone J-domain"/>
    <property type="match status" value="1"/>
</dbReference>
<name>A0A9P1G7Q0_9DINO</name>
<dbReference type="EMBL" id="CAMXCT010002770">
    <property type="protein sequence ID" value="CAI4000312.1"/>
    <property type="molecule type" value="Genomic_DNA"/>
</dbReference>
<dbReference type="Gene3D" id="1.10.287.110">
    <property type="entry name" value="DnaJ domain"/>
    <property type="match status" value="1"/>
</dbReference>
<evidence type="ECO:0000313" key="4">
    <source>
        <dbReference type="EMBL" id="CAI4000312.1"/>
    </source>
</evidence>
<dbReference type="GO" id="GO:0005783">
    <property type="term" value="C:endoplasmic reticulum"/>
    <property type="evidence" value="ECO:0007669"/>
    <property type="project" value="UniProtKB-ARBA"/>
</dbReference>
<dbReference type="Proteomes" id="UP001152797">
    <property type="component" value="Unassembled WGS sequence"/>
</dbReference>
<feature type="compositionally biased region" description="Polar residues" evidence="2">
    <location>
        <begin position="71"/>
        <end position="80"/>
    </location>
</feature>
<dbReference type="PROSITE" id="PS00636">
    <property type="entry name" value="DNAJ_1"/>
    <property type="match status" value="1"/>
</dbReference>
<dbReference type="OrthoDB" id="428121at2759"/>
<evidence type="ECO:0000313" key="6">
    <source>
        <dbReference type="Proteomes" id="UP001152797"/>
    </source>
</evidence>
<dbReference type="InterPro" id="IPR032675">
    <property type="entry name" value="LRR_dom_sf"/>
</dbReference>
<dbReference type="InterPro" id="IPR001623">
    <property type="entry name" value="DnaJ_domain"/>
</dbReference>
<dbReference type="Gene3D" id="3.80.10.10">
    <property type="entry name" value="Ribonuclease Inhibitor"/>
    <property type="match status" value="1"/>
</dbReference>
<gene>
    <name evidence="4" type="ORF">C1SCF055_LOCUS26438</name>
</gene>
<dbReference type="PROSITE" id="PS50076">
    <property type="entry name" value="DNAJ_2"/>
    <property type="match status" value="1"/>
</dbReference>
<dbReference type="PANTHER" id="PTHR43908">
    <property type="entry name" value="AT29763P-RELATED"/>
    <property type="match status" value="1"/>
</dbReference>
<dbReference type="EMBL" id="CAMXCT030002770">
    <property type="protein sequence ID" value="CAL4787624.1"/>
    <property type="molecule type" value="Genomic_DNA"/>
</dbReference>
<organism evidence="4">
    <name type="scientific">Cladocopium goreaui</name>
    <dbReference type="NCBI Taxonomy" id="2562237"/>
    <lineage>
        <taxon>Eukaryota</taxon>
        <taxon>Sar</taxon>
        <taxon>Alveolata</taxon>
        <taxon>Dinophyceae</taxon>
        <taxon>Suessiales</taxon>
        <taxon>Symbiodiniaceae</taxon>
        <taxon>Cladocopium</taxon>
    </lineage>
</organism>
<dbReference type="InterPro" id="IPR051100">
    <property type="entry name" value="DnaJ_subfamily_B/C"/>
</dbReference>
<feature type="region of interest" description="Disordered" evidence="2">
    <location>
        <begin position="71"/>
        <end position="96"/>
    </location>
</feature>
<evidence type="ECO:0000256" key="2">
    <source>
        <dbReference type="SAM" id="MobiDB-lite"/>
    </source>
</evidence>
<evidence type="ECO:0000256" key="1">
    <source>
        <dbReference type="SAM" id="Coils"/>
    </source>
</evidence>
<dbReference type="InterPro" id="IPR036869">
    <property type="entry name" value="J_dom_sf"/>
</dbReference>
<reference evidence="5 6" key="2">
    <citation type="submission" date="2024-05" db="EMBL/GenBank/DDBJ databases">
        <authorList>
            <person name="Chen Y."/>
            <person name="Shah S."/>
            <person name="Dougan E. K."/>
            <person name="Thang M."/>
            <person name="Chan C."/>
        </authorList>
    </citation>
    <scope>NUCLEOTIDE SEQUENCE [LARGE SCALE GENOMIC DNA]</scope>
</reference>
<protein>
    <recommendedName>
        <fullName evidence="3">J domain-containing protein</fullName>
    </recommendedName>
</protein>
<feature type="domain" description="J" evidence="3">
    <location>
        <begin position="4"/>
        <end position="65"/>
    </location>
</feature>
<feature type="coiled-coil region" evidence="1">
    <location>
        <begin position="455"/>
        <end position="490"/>
    </location>
</feature>
<reference evidence="4" key="1">
    <citation type="submission" date="2022-10" db="EMBL/GenBank/DDBJ databases">
        <authorList>
            <person name="Chen Y."/>
            <person name="Dougan E. K."/>
            <person name="Chan C."/>
            <person name="Rhodes N."/>
            <person name="Thang M."/>
        </authorList>
    </citation>
    <scope>NUCLEOTIDE SEQUENCE</scope>
</reference>
<keyword evidence="1" id="KW-0175">Coiled coil</keyword>
<comment type="caution">
    <text evidence="4">The sequence shown here is derived from an EMBL/GenBank/DDBJ whole genome shotgun (WGS) entry which is preliminary data.</text>
</comment>
<feature type="region of interest" description="Disordered" evidence="2">
    <location>
        <begin position="148"/>
        <end position="167"/>
    </location>
</feature>
<evidence type="ECO:0000259" key="3">
    <source>
        <dbReference type="PROSITE" id="PS50076"/>
    </source>
</evidence>
<dbReference type="SUPFAM" id="SSF52047">
    <property type="entry name" value="RNI-like"/>
    <property type="match status" value="1"/>
</dbReference>
<dbReference type="InterPro" id="IPR018253">
    <property type="entry name" value="DnaJ_domain_CS"/>
</dbReference>
<evidence type="ECO:0000313" key="5">
    <source>
        <dbReference type="EMBL" id="CAL4787624.1"/>
    </source>
</evidence>
<keyword evidence="6" id="KW-1185">Reference proteome</keyword>
<dbReference type="CDD" id="cd06257">
    <property type="entry name" value="DnaJ"/>
    <property type="match status" value="1"/>
</dbReference>
<dbReference type="Pfam" id="PF00226">
    <property type="entry name" value="DnaJ"/>
    <property type="match status" value="1"/>
</dbReference>
<dbReference type="SMART" id="SM00271">
    <property type="entry name" value="DnaJ"/>
    <property type="match status" value="1"/>
</dbReference>
<sequence>MVRSFYDVLQVERCATLDEIKLAFKKRALHVHPDKGGSKEAFHLVYHAFETLADPEARRKYDCRAATGSQAACHTSSGHQNKAAKRSQPSDTTKAPKAKLCEFQQAKLLSRIHDLLRDLPRDVRNAVIKQNFSPKQRLILEKWMVDTKDPSTESAPQRPRATEDMVSKGDPLTASLALSLVGISNLRPKVSKMALARKKSKRNKTLPKKKRHRRTGCIQESVSFGRCVGYLTKIIFDGMDIRTGQCSDLQTAVDWVVILTSVKQKMQDPTTSSSCFEERLRGALMESTAEHGRDVAALNLRFAVHQSAGFFLGPHNFVRSPTVHTIEDLGKLRSFLDPFRQYSRLIGGASMFWWYSPEHLQDAWQNFQMAVQGAWAAAGVDSTEVLRRFCARYDGTSSSRGRHLRNWEREHMALQDKLKHRPKKLRYNYIPPNQRRSCDSGDPVHAVKKPLVTWKLLLEKKAQRAEKERRKAVRKQIKARQERLSELKRMRDRGEKVFSQHQAAFQESRKLAPRLAALRWCSCMAWVRFRTRAVMEASSGGGNCSIPNAKASHDACEQAKRFIFKALDSVVSEPRVRVLFDYDLVGEGVWSGGGKEPLPTESEDEWHRRSCEFDLCRIAHQVERAPPEDVNSTIPRLLVMQPYGTPHKRLRLPEVARMILERHNWFTQVENMPLLNLCSKSAIVGPILHLEVPPPPDFDLDDPEVRSKVERGEDLGKANQEDGLPGALHGSVGLLYAALAFEEEIVNVHFHPGSLVLEGLMEMFLHYGPKLRTISLQGNAGFITEDSLSLLTLAGDTVKTLDLENCDLDPSFLEGILNTVKSLRALQVLELAGNKLDGPTALHMVAALCDNRIDLDILRLDGNPLGTPEVFKNEVATLLATRGESVVAGGDLVLHVGDDAVRWCAAPKEGSLAWRLREDGGDVVRTTSLKEMDRMVAQVENQLQKWEVADPRAAKSAGGRDWLRRKRTHNAGVWASPGLRFYRKQRAWLASQKD</sequence>
<accession>A0A9P1G7Q0</accession>
<proteinExistence type="predicted"/>